<keyword evidence="1" id="KW-0472">Membrane</keyword>
<name>A0A0G1HRT8_9BACT</name>
<dbReference type="AlphaFoldDB" id="A0A0G1HRT8"/>
<evidence type="ECO:0000313" key="3">
    <source>
        <dbReference type="Proteomes" id="UP000034172"/>
    </source>
</evidence>
<sequence>MTTNKAAQQILATDWGILLLMSAVLAWFWKILPPQLPWFYSLPGGEQQLISKFILAGILLGMGVVIGITRVLASWASKGDAPVETTLMAGSLLAVGLLAASFFRVIQIFAL</sequence>
<organism evidence="2 3">
    <name type="scientific">Candidatus Collierbacteria bacterium GW2011_GWC2_44_18</name>
    <dbReference type="NCBI Taxonomy" id="1618392"/>
    <lineage>
        <taxon>Bacteria</taxon>
        <taxon>Candidatus Collieribacteriota</taxon>
    </lineage>
</organism>
<proteinExistence type="predicted"/>
<comment type="caution">
    <text evidence="2">The sequence shown here is derived from an EMBL/GenBank/DDBJ whole genome shotgun (WGS) entry which is preliminary data.</text>
</comment>
<dbReference type="Proteomes" id="UP000034172">
    <property type="component" value="Unassembled WGS sequence"/>
</dbReference>
<protein>
    <recommendedName>
        <fullName evidence="4">DUF1648 domain-containing protein</fullName>
    </recommendedName>
</protein>
<feature type="transmembrane region" description="Helical" evidence="1">
    <location>
        <begin position="49"/>
        <end position="73"/>
    </location>
</feature>
<accession>A0A0G1HRT8</accession>
<keyword evidence="1" id="KW-1133">Transmembrane helix</keyword>
<feature type="transmembrane region" description="Helical" evidence="1">
    <location>
        <begin position="85"/>
        <end position="110"/>
    </location>
</feature>
<evidence type="ECO:0008006" key="4">
    <source>
        <dbReference type="Google" id="ProtNLM"/>
    </source>
</evidence>
<dbReference type="EMBL" id="LCIE01000007">
    <property type="protein sequence ID" value="KKT49378.1"/>
    <property type="molecule type" value="Genomic_DNA"/>
</dbReference>
<keyword evidence="1" id="KW-0812">Transmembrane</keyword>
<evidence type="ECO:0000313" key="2">
    <source>
        <dbReference type="EMBL" id="KKT49378.1"/>
    </source>
</evidence>
<gene>
    <name evidence="2" type="ORF">UW41_C0007G0009</name>
</gene>
<dbReference type="STRING" id="1618392.UW41_C0007G0009"/>
<feature type="transmembrane region" description="Helical" evidence="1">
    <location>
        <begin position="12"/>
        <end position="29"/>
    </location>
</feature>
<evidence type="ECO:0000256" key="1">
    <source>
        <dbReference type="SAM" id="Phobius"/>
    </source>
</evidence>
<reference evidence="2 3" key="1">
    <citation type="journal article" date="2015" name="Nature">
        <title>rRNA introns, odd ribosomes, and small enigmatic genomes across a large radiation of phyla.</title>
        <authorList>
            <person name="Brown C.T."/>
            <person name="Hug L.A."/>
            <person name="Thomas B.C."/>
            <person name="Sharon I."/>
            <person name="Castelle C.J."/>
            <person name="Singh A."/>
            <person name="Wilkins M.J."/>
            <person name="Williams K.H."/>
            <person name="Banfield J.F."/>
        </authorList>
    </citation>
    <scope>NUCLEOTIDE SEQUENCE [LARGE SCALE GENOMIC DNA]</scope>
</reference>